<evidence type="ECO:0000256" key="2">
    <source>
        <dbReference type="ARBA" id="ARBA00022475"/>
    </source>
</evidence>
<evidence type="ECO:0000259" key="6">
    <source>
        <dbReference type="PROSITE" id="PS51371"/>
    </source>
</evidence>
<feature type="transmembrane region" description="Helical" evidence="5">
    <location>
        <begin position="6"/>
        <end position="28"/>
    </location>
</feature>
<evidence type="ECO:0000313" key="9">
    <source>
        <dbReference type="Proteomes" id="UP001157126"/>
    </source>
</evidence>
<feature type="domain" description="CNNM transmembrane" evidence="7">
    <location>
        <begin position="1"/>
        <end position="201"/>
    </location>
</feature>
<keyword evidence="4 5" id="KW-1133">Transmembrane helix</keyword>
<organism evidence="8 9">
    <name type="scientific">Mobilicoccus caccae</name>
    <dbReference type="NCBI Taxonomy" id="1859295"/>
    <lineage>
        <taxon>Bacteria</taxon>
        <taxon>Bacillati</taxon>
        <taxon>Actinomycetota</taxon>
        <taxon>Actinomycetes</taxon>
        <taxon>Micrococcales</taxon>
        <taxon>Dermatophilaceae</taxon>
        <taxon>Mobilicoccus</taxon>
    </lineage>
</organism>
<dbReference type="RefSeq" id="WP_284302769.1">
    <property type="nucleotide sequence ID" value="NZ_BSUO01000001.1"/>
</dbReference>
<dbReference type="PANTHER" id="PTHR43099:SF5">
    <property type="entry name" value="HLYC_CORC FAMILY TRANSPORTER"/>
    <property type="match status" value="1"/>
</dbReference>
<dbReference type="PROSITE" id="PS51846">
    <property type="entry name" value="CNNM"/>
    <property type="match status" value="1"/>
</dbReference>
<dbReference type="InterPro" id="IPR046342">
    <property type="entry name" value="CBS_dom_sf"/>
</dbReference>
<proteinExistence type="predicted"/>
<feature type="transmembrane region" description="Helical" evidence="5">
    <location>
        <begin position="55"/>
        <end position="76"/>
    </location>
</feature>
<name>A0ABQ6ING3_9MICO</name>
<evidence type="ECO:0000256" key="4">
    <source>
        <dbReference type="PROSITE-ProRule" id="PRU01193"/>
    </source>
</evidence>
<evidence type="ECO:0000256" key="1">
    <source>
        <dbReference type="ARBA" id="ARBA00004651"/>
    </source>
</evidence>
<evidence type="ECO:0000256" key="5">
    <source>
        <dbReference type="SAM" id="Phobius"/>
    </source>
</evidence>
<keyword evidence="3" id="KW-0129">CBS domain</keyword>
<feature type="domain" description="CBS" evidence="6">
    <location>
        <begin position="280"/>
        <end position="335"/>
    </location>
</feature>
<comment type="subcellular location">
    <subcellularLocation>
        <location evidence="1">Cell membrane</location>
        <topology evidence="1">Multi-pass membrane protein</topology>
    </subcellularLocation>
</comment>
<comment type="caution">
    <text evidence="8">The sequence shown here is derived from an EMBL/GenBank/DDBJ whole genome shotgun (WGS) entry which is preliminary data.</text>
</comment>
<sequence length="339" mass="35458">MNGTTVTLVTIGLIVASAFFVAIEFALIAAKRHRLEDLAATSPAARAALRNASELSLLLAGSQLGITLCTLALGAVTKPAVHHALTPLLVSTGLPAAVSDVVAFVLALVIVTFLHLVIGEMAPKSWAIAHPEKSAVMLSLPMRGFMLVARPLLRVLNHTANVIVARLGTTPVDELAGGQDVAGLRQLVEHSAQAGTLDAGYRATIEHALDLRERTLTELVSPGRGLTSVDAGADFGDVQQEARRSGHRRILVRDGDLVTGVVHVRDTLGEAPLSTPVTAVAQPVLELEATTPLHEAFAAMREGRRQLAVVRQGAEQIGVVTLSDILPGLLPPASEAAVS</sequence>
<feature type="transmembrane region" description="Helical" evidence="5">
    <location>
        <begin position="96"/>
        <end position="118"/>
    </location>
</feature>
<dbReference type="EMBL" id="BSUO01000001">
    <property type="protein sequence ID" value="GMA38717.1"/>
    <property type="molecule type" value="Genomic_DNA"/>
</dbReference>
<dbReference type="InterPro" id="IPR002550">
    <property type="entry name" value="CNNM"/>
</dbReference>
<dbReference type="Proteomes" id="UP001157126">
    <property type="component" value="Unassembled WGS sequence"/>
</dbReference>
<accession>A0ABQ6ING3</accession>
<keyword evidence="4 5" id="KW-0472">Membrane</keyword>
<dbReference type="Pfam" id="PF01595">
    <property type="entry name" value="CNNM"/>
    <property type="match status" value="1"/>
</dbReference>
<reference evidence="9" key="1">
    <citation type="journal article" date="2019" name="Int. J. Syst. Evol. Microbiol.">
        <title>The Global Catalogue of Microorganisms (GCM) 10K type strain sequencing project: providing services to taxonomists for standard genome sequencing and annotation.</title>
        <authorList>
            <consortium name="The Broad Institute Genomics Platform"/>
            <consortium name="The Broad Institute Genome Sequencing Center for Infectious Disease"/>
            <person name="Wu L."/>
            <person name="Ma J."/>
        </authorList>
    </citation>
    <scope>NUCLEOTIDE SEQUENCE [LARGE SCALE GENOMIC DNA]</scope>
    <source>
        <strain evidence="9">NBRC 113072</strain>
    </source>
</reference>
<dbReference type="InterPro" id="IPR000644">
    <property type="entry name" value="CBS_dom"/>
</dbReference>
<evidence type="ECO:0000259" key="7">
    <source>
        <dbReference type="PROSITE" id="PS51846"/>
    </source>
</evidence>
<dbReference type="Pfam" id="PF00571">
    <property type="entry name" value="CBS"/>
    <property type="match status" value="1"/>
</dbReference>
<gene>
    <name evidence="8" type="ORF">GCM10025883_07620</name>
</gene>
<keyword evidence="4 5" id="KW-0812">Transmembrane</keyword>
<keyword evidence="9" id="KW-1185">Reference proteome</keyword>
<protein>
    <submittedName>
        <fullName evidence="8">Membrane protein</fullName>
    </submittedName>
</protein>
<dbReference type="PROSITE" id="PS51371">
    <property type="entry name" value="CBS"/>
    <property type="match status" value="1"/>
</dbReference>
<dbReference type="SUPFAM" id="SSF54631">
    <property type="entry name" value="CBS-domain pair"/>
    <property type="match status" value="1"/>
</dbReference>
<evidence type="ECO:0000256" key="3">
    <source>
        <dbReference type="PROSITE-ProRule" id="PRU00703"/>
    </source>
</evidence>
<evidence type="ECO:0000313" key="8">
    <source>
        <dbReference type="EMBL" id="GMA38717.1"/>
    </source>
</evidence>
<dbReference type="InterPro" id="IPR051676">
    <property type="entry name" value="UPF0053_domain"/>
</dbReference>
<dbReference type="PANTHER" id="PTHR43099">
    <property type="entry name" value="UPF0053 PROTEIN YRKA"/>
    <property type="match status" value="1"/>
</dbReference>
<dbReference type="Gene3D" id="3.10.580.10">
    <property type="entry name" value="CBS-domain"/>
    <property type="match status" value="1"/>
</dbReference>
<keyword evidence="2" id="KW-1003">Cell membrane</keyword>